<evidence type="ECO:0000256" key="7">
    <source>
        <dbReference type="ARBA" id="ARBA00023136"/>
    </source>
</evidence>
<gene>
    <name evidence="14" type="ORF">CYMTET_28720</name>
</gene>
<accession>A0AAE0KVN5</accession>
<evidence type="ECO:0000256" key="4">
    <source>
        <dbReference type="ARBA" id="ARBA00022737"/>
    </source>
</evidence>
<proteinExistence type="predicted"/>
<evidence type="ECO:0000256" key="6">
    <source>
        <dbReference type="ARBA" id="ARBA00023065"/>
    </source>
</evidence>
<comment type="caution">
    <text evidence="14">The sequence shown here is derived from an EMBL/GenBank/DDBJ whole genome shotgun (WGS) entry which is preliminary data.</text>
</comment>
<keyword evidence="5 10" id="KW-1133">Transmembrane helix</keyword>
<keyword evidence="7 10" id="KW-0472">Membrane</keyword>
<keyword evidence="3 10" id="KW-0812">Transmembrane</keyword>
<dbReference type="Gene3D" id="1.10.287.70">
    <property type="match status" value="2"/>
</dbReference>
<feature type="domain" description="Ion transport" evidence="12">
    <location>
        <begin position="330"/>
        <end position="564"/>
    </location>
</feature>
<organism evidence="14 15">
    <name type="scientific">Cymbomonas tetramitiformis</name>
    <dbReference type="NCBI Taxonomy" id="36881"/>
    <lineage>
        <taxon>Eukaryota</taxon>
        <taxon>Viridiplantae</taxon>
        <taxon>Chlorophyta</taxon>
        <taxon>Pyramimonadophyceae</taxon>
        <taxon>Pyramimonadales</taxon>
        <taxon>Pyramimonadaceae</taxon>
        <taxon>Cymbomonas</taxon>
    </lineage>
</organism>
<feature type="chain" id="PRO_5042442696" evidence="11">
    <location>
        <begin position="18"/>
        <end position="861"/>
    </location>
</feature>
<feature type="domain" description="Voltage-dependent L-type calcium channel IQ-associated" evidence="13">
    <location>
        <begin position="576"/>
        <end position="612"/>
    </location>
</feature>
<dbReference type="GO" id="GO:0022843">
    <property type="term" value="F:voltage-gated monoatomic cation channel activity"/>
    <property type="evidence" value="ECO:0007669"/>
    <property type="project" value="UniProtKB-ARBA"/>
</dbReference>
<keyword evidence="4" id="KW-0677">Repeat</keyword>
<dbReference type="Pfam" id="PF00520">
    <property type="entry name" value="Ion_trans"/>
    <property type="match status" value="1"/>
</dbReference>
<keyword evidence="2" id="KW-0813">Transport</keyword>
<dbReference type="PANTHER" id="PTHR10037">
    <property type="entry name" value="VOLTAGE-GATED CATION CHANNEL CALCIUM AND SODIUM"/>
    <property type="match status" value="1"/>
</dbReference>
<keyword evidence="15" id="KW-1185">Reference proteome</keyword>
<evidence type="ECO:0000256" key="2">
    <source>
        <dbReference type="ARBA" id="ARBA00022448"/>
    </source>
</evidence>
<dbReference type="AlphaFoldDB" id="A0AAE0KVN5"/>
<evidence type="ECO:0000256" key="5">
    <source>
        <dbReference type="ARBA" id="ARBA00022989"/>
    </source>
</evidence>
<feature type="signal peptide" evidence="11">
    <location>
        <begin position="1"/>
        <end position="17"/>
    </location>
</feature>
<evidence type="ECO:0000256" key="8">
    <source>
        <dbReference type="ARBA" id="ARBA00023303"/>
    </source>
</evidence>
<feature type="transmembrane region" description="Helical" evidence="10">
    <location>
        <begin position="529"/>
        <end position="554"/>
    </location>
</feature>
<keyword evidence="8" id="KW-0407">Ion channel</keyword>
<dbReference type="Gene3D" id="1.20.120.350">
    <property type="entry name" value="Voltage-gated potassium channels. Chain C"/>
    <property type="match status" value="1"/>
</dbReference>
<dbReference type="SUPFAM" id="SSF81324">
    <property type="entry name" value="Voltage-gated potassium channels"/>
    <property type="match status" value="1"/>
</dbReference>
<evidence type="ECO:0000313" key="15">
    <source>
        <dbReference type="Proteomes" id="UP001190700"/>
    </source>
</evidence>
<dbReference type="GO" id="GO:0001518">
    <property type="term" value="C:voltage-gated sodium channel complex"/>
    <property type="evidence" value="ECO:0007669"/>
    <property type="project" value="TreeGrafter"/>
</dbReference>
<keyword evidence="11" id="KW-0732">Signal</keyword>
<feature type="transmembrane region" description="Helical" evidence="10">
    <location>
        <begin position="321"/>
        <end position="350"/>
    </location>
</feature>
<evidence type="ECO:0000256" key="9">
    <source>
        <dbReference type="SAM" id="MobiDB-lite"/>
    </source>
</evidence>
<dbReference type="InterPro" id="IPR031649">
    <property type="entry name" value="GPHH_dom"/>
</dbReference>
<dbReference type="Proteomes" id="UP001190700">
    <property type="component" value="Unassembled WGS sequence"/>
</dbReference>
<evidence type="ECO:0000256" key="11">
    <source>
        <dbReference type="SAM" id="SignalP"/>
    </source>
</evidence>
<evidence type="ECO:0000313" key="14">
    <source>
        <dbReference type="EMBL" id="KAK3262427.1"/>
    </source>
</evidence>
<dbReference type="InterPro" id="IPR027359">
    <property type="entry name" value="Volt_channel_dom_sf"/>
</dbReference>
<feature type="transmembrane region" description="Helical" evidence="10">
    <location>
        <begin position="458"/>
        <end position="480"/>
    </location>
</feature>
<sequence length="861" mass="96683">MLCFSILGTQLFAGAFSACTDSSIEDFDDCTGTYTDSHGETVEREWQRAVRHHYDNVAEGFLTTFQLMALVCRPSSQRALLGELRGRHGRALWRRPGLCDAVSGQAQRMPLTCLVCWGRARSRSSATDMPGVGRARSRSSATDMPGQMPLSMPGVLGACAGRGSATDMPELGARAEQEEQCHPRHAWCAGARAGRAVPLTCLSRSSATDTPGVLGARAEQVQWPYIMQAGMDSVAPGKAMRENANPGAALYFMAVVLVMNGFFMNMIVGIVMDSAMMIKAADNFPQLPPTLREWMLILRDIESTRPEVLRRPPKHTIRRELYLLVNTVGFEWGIQFMILLNCTGMTLTYYGMTLTYYGESEEYARLLEQVGSVFTYVFLLEMMLKMAALRNDYFKDSWNCFDCAIVTTSCLELMPLAHVIPSFKFLQIFRVLRLIRIVRKIHGVGPLFEALYRSFSSLLNVVGVMMLVSYVYAVAGVTIFGQVKHQPGLRTGTNPSEEGAVVVEGVRIPDLRVQEPECEASQNNCGSEFAVLFVPSFVVISQFIMLNIVMAVILNKYTECRNEQERIMNLDARKTFVGVWQRFDTEATGYIKVEHLYEMMTQLPYPIGLPKQKWSSTMFLSIACILNLPVYQIEYHYLMNSQCHYVEAMEAQSPQPESESGVPLRHIVESPGAAHVTDCVSFQDVLQAVALRAYIKEVVNKLSRRWRDMYSDFVREVVEVKRARSFRHQIGQERMHSLLKKGKKGSREFSPGNDLKTQQDGAGWLREDQIKTKVIGISEFTVDFHLAKCVVDRIFKERKLLHAGRFMIMPQSGGSTSQQLCADDGCMMINPVASNCVWYEPQDEAGCTDDASLDKVEECWP</sequence>
<feature type="region of interest" description="Disordered" evidence="9">
    <location>
        <begin position="741"/>
        <end position="760"/>
    </location>
</feature>
<dbReference type="Gene3D" id="1.10.238.10">
    <property type="entry name" value="EF-hand"/>
    <property type="match status" value="1"/>
</dbReference>
<name>A0AAE0KVN5_9CHLO</name>
<reference evidence="14" key="2">
    <citation type="submission" date="2023-06" db="EMBL/GenBank/DDBJ databases">
        <title>Long-read-based genome assembly of the green algal bacterivore Cymbomonas tetramitiformis.</title>
        <authorList>
            <person name="Gyaltshen Y."/>
            <person name="Rozenberg A."/>
            <person name="Paasch A."/>
            <person name="Burns J.A."/>
            <person name="Warring S."/>
            <person name="Larson R."/>
            <person name="Maurer-Alcala X."/>
            <person name="Dacks J."/>
            <person name="Kim E."/>
        </authorList>
    </citation>
    <scope>NUCLEOTIDE SEQUENCE</scope>
    <source>
        <strain evidence="14">PLY_AMNH</strain>
    </source>
</reference>
<comment type="subcellular location">
    <subcellularLocation>
        <location evidence="1">Membrane</location>
        <topology evidence="1">Multi-pass membrane protein</topology>
    </subcellularLocation>
</comment>
<dbReference type="InterPro" id="IPR043203">
    <property type="entry name" value="VGCC_Ca_Na"/>
</dbReference>
<dbReference type="EMBL" id="LGRX02016207">
    <property type="protein sequence ID" value="KAK3262425.1"/>
    <property type="molecule type" value="Genomic_DNA"/>
</dbReference>
<dbReference type="InterPro" id="IPR005821">
    <property type="entry name" value="Ion_trans_dom"/>
</dbReference>
<feature type="transmembrane region" description="Helical" evidence="10">
    <location>
        <begin position="248"/>
        <end position="271"/>
    </location>
</feature>
<dbReference type="PANTHER" id="PTHR10037:SF62">
    <property type="entry name" value="SODIUM CHANNEL PROTEIN 60E"/>
    <property type="match status" value="1"/>
</dbReference>
<dbReference type="EMBL" id="LGRX02016207">
    <property type="protein sequence ID" value="KAK3262427.1"/>
    <property type="molecule type" value="Genomic_DNA"/>
</dbReference>
<reference evidence="14 15" key="1">
    <citation type="journal article" date="2015" name="Genome Biol. Evol.">
        <title>Comparative Genomics of a Bacterivorous Green Alga Reveals Evolutionary Causalities and Consequences of Phago-Mixotrophic Mode of Nutrition.</title>
        <authorList>
            <person name="Burns J.A."/>
            <person name="Paasch A."/>
            <person name="Narechania A."/>
            <person name="Kim E."/>
        </authorList>
    </citation>
    <scope>NUCLEOTIDE SEQUENCE [LARGE SCALE GENOMIC DNA]</scope>
    <source>
        <strain evidence="14">PLY_AMNH</strain>
    </source>
</reference>
<evidence type="ECO:0000256" key="1">
    <source>
        <dbReference type="ARBA" id="ARBA00004141"/>
    </source>
</evidence>
<protein>
    <submittedName>
        <fullName evidence="14">Uncharacterized protein</fullName>
    </submittedName>
</protein>
<evidence type="ECO:0000256" key="10">
    <source>
        <dbReference type="SAM" id="Phobius"/>
    </source>
</evidence>
<evidence type="ECO:0000259" key="12">
    <source>
        <dbReference type="Pfam" id="PF00520"/>
    </source>
</evidence>
<feature type="region of interest" description="Disordered" evidence="9">
    <location>
        <begin position="125"/>
        <end position="147"/>
    </location>
</feature>
<evidence type="ECO:0000256" key="3">
    <source>
        <dbReference type="ARBA" id="ARBA00022692"/>
    </source>
</evidence>
<keyword evidence="6" id="KW-0406">Ion transport</keyword>
<feature type="transmembrane region" description="Helical" evidence="10">
    <location>
        <begin position="370"/>
        <end position="388"/>
    </location>
</feature>
<evidence type="ECO:0000259" key="13">
    <source>
        <dbReference type="Pfam" id="PF16905"/>
    </source>
</evidence>
<dbReference type="GO" id="GO:0005248">
    <property type="term" value="F:voltage-gated sodium channel activity"/>
    <property type="evidence" value="ECO:0007669"/>
    <property type="project" value="TreeGrafter"/>
</dbReference>
<dbReference type="Pfam" id="PF16905">
    <property type="entry name" value="GPHH"/>
    <property type="match status" value="1"/>
</dbReference>